<sequence>MNAAEDFSKEKVDVLKRMCRERGLNGYSKLKKSELVDLLNNSAVARGSASTCPSQPATAYANSPRIGSSLPPRHSLHTIDGRHGYSNASSLAPSAASPAIQQPSKLGYPTNLNHVVQSAPSAHSAQEQHVSNGQGGASPAQLSEPQALIATSAQNLILGCEGRSNPPPLTLSGHPNEHDDTAHGFSTRQPADSNPIVCSTPLISKSSRARSGQSLPVVEPRSTEHGEPKAKRQKVLPKGKGKEVSAEQELVDCQLMPPPQLTQLPRPGPEPVSLCTGTHPTARFTLSESHQRQGDELAGGGLPPPSISIVKFAHHALIGSSLPLQSAHTPISGHVRSSNYAKPALTTIKPLVFQEPKQLVLDGKSRRKEVQNQSIPYASFDSIVCNPEAVHITRESYENSFLSQFFSSSLVGFSPLADHLWSSADHPLQAAVALRFVLSRLFFALGCGMVRQWSMNQVFDARPFGKSQEVWKIEVQDTKTRLPNRATFYILSSTGEVIGRPLESGSPEAGLQAVVELPIRGDWSSFINTHRLEDAAKDPPSSLFSFVRWQNAEEYDHGISKAWLKRLASDPDALSKIQVAKRYIMANVVPNSVSGRYMTPIQMAQDLNGCLDPQERFPSIVCFRGKQGVNMFLAM</sequence>
<dbReference type="Proteomes" id="UP000054248">
    <property type="component" value="Unassembled WGS sequence"/>
</dbReference>
<feature type="compositionally biased region" description="Polar residues" evidence="1">
    <location>
        <begin position="46"/>
        <end position="61"/>
    </location>
</feature>
<evidence type="ECO:0008006" key="4">
    <source>
        <dbReference type="Google" id="ProtNLM"/>
    </source>
</evidence>
<feature type="compositionally biased region" description="Polar residues" evidence="1">
    <location>
        <begin position="201"/>
        <end position="214"/>
    </location>
</feature>
<dbReference type="STRING" id="1051891.A0A0C3QDL8"/>
<keyword evidence="3" id="KW-1185">Reference proteome</keyword>
<reference evidence="3" key="2">
    <citation type="submission" date="2015-01" db="EMBL/GenBank/DDBJ databases">
        <title>Evolutionary Origins and Diversification of the Mycorrhizal Mutualists.</title>
        <authorList>
            <consortium name="DOE Joint Genome Institute"/>
            <consortium name="Mycorrhizal Genomics Consortium"/>
            <person name="Kohler A."/>
            <person name="Kuo A."/>
            <person name="Nagy L.G."/>
            <person name="Floudas D."/>
            <person name="Copeland A."/>
            <person name="Barry K.W."/>
            <person name="Cichocki N."/>
            <person name="Veneault-Fourrey C."/>
            <person name="LaButti K."/>
            <person name="Lindquist E.A."/>
            <person name="Lipzen A."/>
            <person name="Lundell T."/>
            <person name="Morin E."/>
            <person name="Murat C."/>
            <person name="Riley R."/>
            <person name="Ohm R."/>
            <person name="Sun H."/>
            <person name="Tunlid A."/>
            <person name="Henrissat B."/>
            <person name="Grigoriev I.V."/>
            <person name="Hibbett D.S."/>
            <person name="Martin F."/>
        </authorList>
    </citation>
    <scope>NUCLEOTIDE SEQUENCE [LARGE SCALE GENOMIC DNA]</scope>
    <source>
        <strain evidence="3">MUT 4182</strain>
    </source>
</reference>
<evidence type="ECO:0000256" key="1">
    <source>
        <dbReference type="SAM" id="MobiDB-lite"/>
    </source>
</evidence>
<reference evidence="2 3" key="1">
    <citation type="submission" date="2014-04" db="EMBL/GenBank/DDBJ databases">
        <authorList>
            <consortium name="DOE Joint Genome Institute"/>
            <person name="Kuo A."/>
            <person name="Girlanda M."/>
            <person name="Perotto S."/>
            <person name="Kohler A."/>
            <person name="Nagy L.G."/>
            <person name="Floudas D."/>
            <person name="Copeland A."/>
            <person name="Barry K.W."/>
            <person name="Cichocki N."/>
            <person name="Veneault-Fourrey C."/>
            <person name="LaButti K."/>
            <person name="Lindquist E.A."/>
            <person name="Lipzen A."/>
            <person name="Lundell T."/>
            <person name="Morin E."/>
            <person name="Murat C."/>
            <person name="Sun H."/>
            <person name="Tunlid A."/>
            <person name="Henrissat B."/>
            <person name="Grigoriev I.V."/>
            <person name="Hibbett D.S."/>
            <person name="Martin F."/>
            <person name="Nordberg H.P."/>
            <person name="Cantor M.N."/>
            <person name="Hua S.X."/>
        </authorList>
    </citation>
    <scope>NUCLEOTIDE SEQUENCE [LARGE SCALE GENOMIC DNA]</scope>
    <source>
        <strain evidence="2 3">MUT 4182</strain>
    </source>
</reference>
<accession>A0A0C3QDL8</accession>
<feature type="compositionally biased region" description="Polar residues" evidence="1">
    <location>
        <begin position="100"/>
        <end position="132"/>
    </location>
</feature>
<feature type="compositionally biased region" description="Basic and acidic residues" evidence="1">
    <location>
        <begin position="221"/>
        <end position="230"/>
    </location>
</feature>
<dbReference type="HOGENOM" id="CLU_430947_0_0_1"/>
<feature type="region of interest" description="Disordered" evidence="1">
    <location>
        <begin position="159"/>
        <end position="242"/>
    </location>
</feature>
<gene>
    <name evidence="2" type="ORF">M407DRAFT_21693</name>
</gene>
<dbReference type="AlphaFoldDB" id="A0A0C3QDL8"/>
<evidence type="ECO:0000313" key="3">
    <source>
        <dbReference type="Proteomes" id="UP000054248"/>
    </source>
</evidence>
<organism evidence="2 3">
    <name type="scientific">Tulasnella calospora MUT 4182</name>
    <dbReference type="NCBI Taxonomy" id="1051891"/>
    <lineage>
        <taxon>Eukaryota</taxon>
        <taxon>Fungi</taxon>
        <taxon>Dikarya</taxon>
        <taxon>Basidiomycota</taxon>
        <taxon>Agaricomycotina</taxon>
        <taxon>Agaricomycetes</taxon>
        <taxon>Cantharellales</taxon>
        <taxon>Tulasnellaceae</taxon>
        <taxon>Tulasnella</taxon>
    </lineage>
</organism>
<dbReference type="EMBL" id="KN822986">
    <property type="protein sequence ID" value="KIO29120.1"/>
    <property type="molecule type" value="Genomic_DNA"/>
</dbReference>
<protein>
    <recommendedName>
        <fullName evidence="4">Rho termination factor N-terminal domain-containing protein</fullName>
    </recommendedName>
</protein>
<name>A0A0C3QDL8_9AGAM</name>
<feature type="compositionally biased region" description="Low complexity" evidence="1">
    <location>
        <begin position="86"/>
        <end position="99"/>
    </location>
</feature>
<proteinExistence type="predicted"/>
<dbReference type="OrthoDB" id="2368680at2759"/>
<evidence type="ECO:0000313" key="2">
    <source>
        <dbReference type="EMBL" id="KIO29120.1"/>
    </source>
</evidence>
<feature type="region of interest" description="Disordered" evidence="1">
    <location>
        <begin position="46"/>
        <end position="141"/>
    </location>
</feature>